<dbReference type="InterPro" id="IPR020103">
    <property type="entry name" value="PsdUridine_synth_cat_dom_sf"/>
</dbReference>
<organism evidence="9 10">
    <name type="scientific">Roseburia inulinivorans</name>
    <dbReference type="NCBI Taxonomy" id="360807"/>
    <lineage>
        <taxon>Bacteria</taxon>
        <taxon>Bacillati</taxon>
        <taxon>Bacillota</taxon>
        <taxon>Clostridia</taxon>
        <taxon>Lachnospirales</taxon>
        <taxon>Lachnospiraceae</taxon>
        <taxon>Roseburia</taxon>
    </lineage>
</organism>
<dbReference type="CDD" id="cd02570">
    <property type="entry name" value="PseudoU_synth_EcTruA"/>
    <property type="match status" value="1"/>
</dbReference>
<dbReference type="RefSeq" id="WP_055167906.1">
    <property type="nucleotide sequence ID" value="NZ_CYXX01000004.1"/>
</dbReference>
<dbReference type="InterPro" id="IPR001406">
    <property type="entry name" value="PsdUridine_synth_TruA"/>
</dbReference>
<protein>
    <recommendedName>
        <fullName evidence="4">tRNA pseudouridine synthase A</fullName>
        <ecNumber evidence="4">5.4.99.12</ecNumber>
    </recommendedName>
    <alternativeName>
        <fullName evidence="4">tRNA pseudouridine(38-40) synthase</fullName>
    </alternativeName>
    <alternativeName>
        <fullName evidence="4">tRNA pseudouridylate synthase I</fullName>
    </alternativeName>
    <alternativeName>
        <fullName evidence="4">tRNA-uridine isomerase I</fullName>
    </alternativeName>
</protein>
<dbReference type="Gene3D" id="3.30.70.660">
    <property type="entry name" value="Pseudouridine synthase I, catalytic domain, C-terminal subdomain"/>
    <property type="match status" value="1"/>
</dbReference>
<dbReference type="EMBL" id="CYXX01000004">
    <property type="protein sequence ID" value="CUM83328.1"/>
    <property type="molecule type" value="Genomic_DNA"/>
</dbReference>
<dbReference type="NCBIfam" id="TIGR00071">
    <property type="entry name" value="hisT_truA"/>
    <property type="match status" value="1"/>
</dbReference>
<dbReference type="InterPro" id="IPR020097">
    <property type="entry name" value="PsdUridine_synth_TruA_a/b_dom"/>
</dbReference>
<accession>A0A173S1T2</accession>
<evidence type="ECO:0000313" key="9">
    <source>
        <dbReference type="EMBL" id="CUM83328.1"/>
    </source>
</evidence>
<dbReference type="Pfam" id="PF01416">
    <property type="entry name" value="PseudoU_synth_1"/>
    <property type="match status" value="2"/>
</dbReference>
<feature type="domain" description="Pseudouridine synthase I TruA alpha/beta" evidence="8">
    <location>
        <begin position="7"/>
        <end position="104"/>
    </location>
</feature>
<gene>
    <name evidence="9" type="primary">truA_1</name>
    <name evidence="4" type="synonym">truA</name>
    <name evidence="9" type="ORF">ERS852444_00683</name>
</gene>
<feature type="binding site" evidence="4 6">
    <location>
        <position position="110"/>
    </location>
    <ligand>
        <name>substrate</name>
    </ligand>
</feature>
<evidence type="ECO:0000256" key="3">
    <source>
        <dbReference type="ARBA" id="ARBA00023235"/>
    </source>
</evidence>
<dbReference type="EC" id="5.4.99.12" evidence="4"/>
<dbReference type="InterPro" id="IPR020094">
    <property type="entry name" value="TruA/RsuA/RluB/E/F_N"/>
</dbReference>
<dbReference type="Proteomes" id="UP000095453">
    <property type="component" value="Unassembled WGS sequence"/>
</dbReference>
<keyword evidence="3 4" id="KW-0413">Isomerase</keyword>
<dbReference type="PANTHER" id="PTHR11142:SF0">
    <property type="entry name" value="TRNA PSEUDOURIDINE SYNTHASE-LIKE 1"/>
    <property type="match status" value="1"/>
</dbReference>
<dbReference type="HAMAP" id="MF_00171">
    <property type="entry name" value="TruA"/>
    <property type="match status" value="1"/>
</dbReference>
<keyword evidence="2 4" id="KW-0819">tRNA processing</keyword>
<evidence type="ECO:0000256" key="5">
    <source>
        <dbReference type="PIRSR" id="PIRSR001430-1"/>
    </source>
</evidence>
<comment type="subunit">
    <text evidence="4">Homodimer.</text>
</comment>
<dbReference type="InterPro" id="IPR020095">
    <property type="entry name" value="PsdUridine_synth_TruA_C"/>
</dbReference>
<comment type="similarity">
    <text evidence="1 4 7">Belongs to the tRNA pseudouridine synthase TruA family.</text>
</comment>
<dbReference type="PIRSF" id="PIRSF001430">
    <property type="entry name" value="tRNA_psdUrid_synth"/>
    <property type="match status" value="1"/>
</dbReference>
<dbReference type="GO" id="GO:0160147">
    <property type="term" value="F:tRNA pseudouridine(38-40) synthase activity"/>
    <property type="evidence" value="ECO:0007669"/>
    <property type="project" value="UniProtKB-EC"/>
</dbReference>
<dbReference type="AlphaFoldDB" id="A0A173S1T2"/>
<evidence type="ECO:0000256" key="2">
    <source>
        <dbReference type="ARBA" id="ARBA00022694"/>
    </source>
</evidence>
<feature type="active site" description="Nucleophile" evidence="4 5">
    <location>
        <position position="52"/>
    </location>
</feature>
<comment type="caution">
    <text evidence="4">Lacks conserved residue(s) required for the propagation of feature annotation.</text>
</comment>
<name>A0A173S1T2_9FIRM</name>
<dbReference type="Gene3D" id="3.30.70.580">
    <property type="entry name" value="Pseudouridine synthase I, catalytic domain, N-terminal subdomain"/>
    <property type="match status" value="1"/>
</dbReference>
<evidence type="ECO:0000313" key="10">
    <source>
        <dbReference type="Proteomes" id="UP000095453"/>
    </source>
</evidence>
<evidence type="ECO:0000256" key="4">
    <source>
        <dbReference type="HAMAP-Rule" id="MF_00171"/>
    </source>
</evidence>
<evidence type="ECO:0000256" key="1">
    <source>
        <dbReference type="ARBA" id="ARBA00009375"/>
    </source>
</evidence>
<feature type="domain" description="Pseudouridine synthase I TruA alpha/beta" evidence="8">
    <location>
        <begin position="143"/>
        <end position="245"/>
    </location>
</feature>
<reference evidence="9 10" key="1">
    <citation type="submission" date="2015-09" db="EMBL/GenBank/DDBJ databases">
        <authorList>
            <consortium name="Pathogen Informatics"/>
        </authorList>
    </citation>
    <scope>NUCLEOTIDE SEQUENCE [LARGE SCALE GENOMIC DNA]</scope>
    <source>
        <strain evidence="9 10">2789STDY5608887</strain>
    </source>
</reference>
<dbReference type="FunFam" id="3.30.70.580:FF:000001">
    <property type="entry name" value="tRNA pseudouridine synthase A"/>
    <property type="match status" value="1"/>
</dbReference>
<evidence type="ECO:0000256" key="7">
    <source>
        <dbReference type="RuleBase" id="RU003792"/>
    </source>
</evidence>
<proteinExistence type="inferred from homology"/>
<comment type="function">
    <text evidence="4">Formation of pseudouridine at positions 38, 39 and 40 in the anticodon stem and loop of transfer RNAs.</text>
</comment>
<comment type="catalytic activity">
    <reaction evidence="4 7">
        <text>uridine(38/39/40) in tRNA = pseudouridine(38/39/40) in tRNA</text>
        <dbReference type="Rhea" id="RHEA:22376"/>
        <dbReference type="Rhea" id="RHEA-COMP:10085"/>
        <dbReference type="Rhea" id="RHEA-COMP:10087"/>
        <dbReference type="ChEBI" id="CHEBI:65314"/>
        <dbReference type="ChEBI" id="CHEBI:65315"/>
        <dbReference type="EC" id="5.4.99.12"/>
    </reaction>
</comment>
<dbReference type="PANTHER" id="PTHR11142">
    <property type="entry name" value="PSEUDOURIDYLATE SYNTHASE"/>
    <property type="match status" value="1"/>
</dbReference>
<dbReference type="GO" id="GO:0003723">
    <property type="term" value="F:RNA binding"/>
    <property type="evidence" value="ECO:0007669"/>
    <property type="project" value="InterPro"/>
</dbReference>
<evidence type="ECO:0000259" key="8">
    <source>
        <dbReference type="Pfam" id="PF01416"/>
    </source>
</evidence>
<evidence type="ECO:0000256" key="6">
    <source>
        <dbReference type="PIRSR" id="PIRSR001430-2"/>
    </source>
</evidence>
<sequence>MKRVKLIVAYDGTNYCGWQIQPNGITIEQVLNENLSKMLGEEITVTGASRTDSGVHSMGNVAIFDTETRMPADKISFALNQRLPADIVVQDSCEVPPDWHPRYQVSRKTYEYRILNRTFRMPNRRLDTYFYHHKLDVDKMKQAASYLVGEHDFKSFCAVGAQVKTTTRTIYSCEVEKDGNDIITIRVTGNGFLYNMVRIIAGTLIRVGGGEMAPDEIPQILGKKDRTAAGPTAPAHGLTMMGIEYGE</sequence>
<dbReference type="SUPFAM" id="SSF55120">
    <property type="entry name" value="Pseudouridine synthase"/>
    <property type="match status" value="1"/>
</dbReference>
<dbReference type="GO" id="GO:0031119">
    <property type="term" value="P:tRNA pseudouridine synthesis"/>
    <property type="evidence" value="ECO:0007669"/>
    <property type="project" value="UniProtKB-UniRule"/>
</dbReference>